<accession>A0A328BVK0</accession>
<dbReference type="InterPro" id="IPR027843">
    <property type="entry name" value="DUF4440"/>
</dbReference>
<sequence length="154" mass="17586">MKKVKFWQPILAIFLGLSASVAGSYPAIKSIKAEREITQTEIIELTQQLHDALLHRDFPQLQALLADDFEVHVGSELVLSKQEWIKNIQRKNVNYGEIETLRNFDFQGNQFTNLSNVSGEFCGVESESLVEATITTVERKDKRQIKRLIIKKLA</sequence>
<dbReference type="SUPFAM" id="SSF54427">
    <property type="entry name" value="NTF2-like"/>
    <property type="match status" value="1"/>
</dbReference>
<dbReference type="InterPro" id="IPR032710">
    <property type="entry name" value="NTF2-like_dom_sf"/>
</dbReference>
<dbReference type="Proteomes" id="UP000248689">
    <property type="component" value="Unassembled WGS sequence"/>
</dbReference>
<proteinExistence type="predicted"/>
<reference evidence="4" key="1">
    <citation type="submission" date="2018-02" db="EMBL/GenBank/DDBJ databases">
        <title>Glaesserella australis sp. nov., isolated from the lungs of pigs.</title>
        <authorList>
            <person name="Turni C."/>
            <person name="Christensen H."/>
        </authorList>
    </citation>
    <scope>NUCLEOTIDE SEQUENCE [LARGE SCALE GENOMIC DNA]</scope>
    <source>
        <strain evidence="4">HS4635</strain>
    </source>
</reference>
<evidence type="ECO:0000313" key="4">
    <source>
        <dbReference type="Proteomes" id="UP000248689"/>
    </source>
</evidence>
<gene>
    <name evidence="3" type="ORF">C5N92_09575</name>
</gene>
<feature type="domain" description="DUF4440" evidence="2">
    <location>
        <begin position="42"/>
        <end position="106"/>
    </location>
</feature>
<dbReference type="Pfam" id="PF14534">
    <property type="entry name" value="DUF4440"/>
    <property type="match status" value="1"/>
</dbReference>
<dbReference type="OrthoDB" id="5679171at2"/>
<feature type="signal peptide" evidence="1">
    <location>
        <begin position="1"/>
        <end position="24"/>
    </location>
</feature>
<name>A0A328BVK0_9PAST</name>
<dbReference type="Gene3D" id="3.10.450.50">
    <property type="match status" value="1"/>
</dbReference>
<evidence type="ECO:0000256" key="1">
    <source>
        <dbReference type="SAM" id="SignalP"/>
    </source>
</evidence>
<evidence type="ECO:0000313" key="3">
    <source>
        <dbReference type="EMBL" id="RAL18119.1"/>
    </source>
</evidence>
<dbReference type="AlphaFoldDB" id="A0A328BVK0"/>
<feature type="chain" id="PRO_5016320349" evidence="1">
    <location>
        <begin position="25"/>
        <end position="154"/>
    </location>
</feature>
<organism evidence="3 4">
    <name type="scientific">Glaesserella australis</name>
    <dbReference type="NCBI Taxonomy" id="2094024"/>
    <lineage>
        <taxon>Bacteria</taxon>
        <taxon>Pseudomonadati</taxon>
        <taxon>Pseudomonadota</taxon>
        <taxon>Gammaproteobacteria</taxon>
        <taxon>Pasteurellales</taxon>
        <taxon>Pasteurellaceae</taxon>
        <taxon>Glaesserella</taxon>
    </lineage>
</organism>
<protein>
    <submittedName>
        <fullName evidence="3">Nuclear transport factor 2 family protein</fullName>
    </submittedName>
</protein>
<keyword evidence="1" id="KW-0732">Signal</keyword>
<dbReference type="RefSeq" id="WP_111750632.1">
    <property type="nucleotide sequence ID" value="NZ_PTPX01000018.1"/>
</dbReference>
<keyword evidence="4" id="KW-1185">Reference proteome</keyword>
<dbReference type="EMBL" id="PTPX01000018">
    <property type="protein sequence ID" value="RAL18119.1"/>
    <property type="molecule type" value="Genomic_DNA"/>
</dbReference>
<evidence type="ECO:0000259" key="2">
    <source>
        <dbReference type="Pfam" id="PF14534"/>
    </source>
</evidence>
<comment type="caution">
    <text evidence="3">The sequence shown here is derived from an EMBL/GenBank/DDBJ whole genome shotgun (WGS) entry which is preliminary data.</text>
</comment>